<name>A0AAD5ILG4_ACENE</name>
<proteinExistence type="predicted"/>
<dbReference type="EMBL" id="JAJSOW010000104">
    <property type="protein sequence ID" value="KAI9168801.1"/>
    <property type="molecule type" value="Genomic_DNA"/>
</dbReference>
<evidence type="ECO:0000313" key="1">
    <source>
        <dbReference type="EMBL" id="KAI9168801.1"/>
    </source>
</evidence>
<reference evidence="1" key="2">
    <citation type="submission" date="2023-02" db="EMBL/GenBank/DDBJ databases">
        <authorList>
            <person name="Swenson N.G."/>
            <person name="Wegrzyn J.L."/>
            <person name="Mcevoy S.L."/>
        </authorList>
    </citation>
    <scope>NUCLEOTIDE SEQUENCE</scope>
    <source>
        <strain evidence="1">91603</strain>
        <tissue evidence="1">Leaf</tissue>
    </source>
</reference>
<evidence type="ECO:0000313" key="2">
    <source>
        <dbReference type="Proteomes" id="UP001064489"/>
    </source>
</evidence>
<keyword evidence="2" id="KW-1185">Reference proteome</keyword>
<accession>A0AAD5ILG4</accession>
<reference evidence="1" key="1">
    <citation type="journal article" date="2022" name="Plant J.">
        <title>Strategies of tolerance reflected in two North American maple genomes.</title>
        <authorList>
            <person name="McEvoy S.L."/>
            <person name="Sezen U.U."/>
            <person name="Trouern-Trend A."/>
            <person name="McMahon S.M."/>
            <person name="Schaberg P.G."/>
            <person name="Yang J."/>
            <person name="Wegrzyn J.L."/>
            <person name="Swenson N.G."/>
        </authorList>
    </citation>
    <scope>NUCLEOTIDE SEQUENCE</scope>
    <source>
        <strain evidence="1">91603</strain>
    </source>
</reference>
<dbReference type="AlphaFoldDB" id="A0AAD5ILG4"/>
<comment type="caution">
    <text evidence="1">The sequence shown here is derived from an EMBL/GenBank/DDBJ whole genome shotgun (WGS) entry which is preliminary data.</text>
</comment>
<sequence>MGSLEMSWKVQDEVEEWLVRSAISVLKDFSDVNSVNLKLEARGFEFTSIYLCGKCAVWTFESEMERDGFVRSTGGETHLAFQNVKSTTIGRKSKGKGNNQPIKIHPMNTRKSRLVFVKTNKTSQQRQRKKGVWNLEEEFAKVIQKGVALGIIKKKDDKVEWDLDEEVTKVLETGATLGIDFDGNKEELYDVVVGLERKGEARRVG</sequence>
<protein>
    <submittedName>
        <fullName evidence="1">Uncharacterized protein</fullName>
    </submittedName>
</protein>
<organism evidence="1 2">
    <name type="scientific">Acer negundo</name>
    <name type="common">Box elder</name>
    <dbReference type="NCBI Taxonomy" id="4023"/>
    <lineage>
        <taxon>Eukaryota</taxon>
        <taxon>Viridiplantae</taxon>
        <taxon>Streptophyta</taxon>
        <taxon>Embryophyta</taxon>
        <taxon>Tracheophyta</taxon>
        <taxon>Spermatophyta</taxon>
        <taxon>Magnoliopsida</taxon>
        <taxon>eudicotyledons</taxon>
        <taxon>Gunneridae</taxon>
        <taxon>Pentapetalae</taxon>
        <taxon>rosids</taxon>
        <taxon>malvids</taxon>
        <taxon>Sapindales</taxon>
        <taxon>Sapindaceae</taxon>
        <taxon>Hippocastanoideae</taxon>
        <taxon>Acereae</taxon>
        <taxon>Acer</taxon>
    </lineage>
</organism>
<gene>
    <name evidence="1" type="ORF">LWI28_002123</name>
</gene>
<dbReference type="Proteomes" id="UP001064489">
    <property type="component" value="Chromosome 7"/>
</dbReference>